<organism evidence="6 7">
    <name type="scientific">Ichthyophthirius multifiliis</name>
    <name type="common">White spot disease agent</name>
    <name type="synonym">Ich</name>
    <dbReference type="NCBI Taxonomy" id="5932"/>
    <lineage>
        <taxon>Eukaryota</taxon>
        <taxon>Sar</taxon>
        <taxon>Alveolata</taxon>
        <taxon>Ciliophora</taxon>
        <taxon>Intramacronucleata</taxon>
        <taxon>Oligohymenophorea</taxon>
        <taxon>Hymenostomatida</taxon>
        <taxon>Ophryoglenina</taxon>
        <taxon>Ichthyophthirius</taxon>
    </lineage>
</organism>
<reference evidence="6 7" key="1">
    <citation type="submission" date="2011-07" db="EMBL/GenBank/DDBJ databases">
        <authorList>
            <person name="Coyne R."/>
            <person name="Brami D."/>
            <person name="Johnson J."/>
            <person name="Hostetler J."/>
            <person name="Hannick L."/>
            <person name="Clark T."/>
            <person name="Cassidy-Hanley D."/>
            <person name="Inman J."/>
        </authorList>
    </citation>
    <scope>NUCLEOTIDE SEQUENCE [LARGE SCALE GENOMIC DNA]</scope>
    <source>
        <strain evidence="6 7">G5</strain>
    </source>
</reference>
<dbReference type="GeneID" id="14909096"/>
<evidence type="ECO:0000313" key="6">
    <source>
        <dbReference type="EMBL" id="EGR32928.1"/>
    </source>
</evidence>
<dbReference type="InParanoid" id="G0QPC8"/>
<keyword evidence="7" id="KW-1185">Reference proteome</keyword>
<dbReference type="CDD" id="cd00590">
    <property type="entry name" value="RRM_SF"/>
    <property type="match status" value="1"/>
</dbReference>
<dbReference type="InterPro" id="IPR050441">
    <property type="entry name" value="RBM"/>
</dbReference>
<feature type="domain" description="RRM" evidence="4">
    <location>
        <begin position="23"/>
        <end position="97"/>
    </location>
</feature>
<dbReference type="OMA" id="EMHRDSC"/>
<dbReference type="InterPro" id="IPR001878">
    <property type="entry name" value="Znf_CCHC"/>
</dbReference>
<dbReference type="InterPro" id="IPR012677">
    <property type="entry name" value="Nucleotide-bd_a/b_plait_sf"/>
</dbReference>
<dbReference type="eggNOG" id="KOG0105">
    <property type="taxonomic scope" value="Eukaryota"/>
</dbReference>
<dbReference type="Proteomes" id="UP000008983">
    <property type="component" value="Unassembled WGS sequence"/>
</dbReference>
<evidence type="ECO:0000256" key="1">
    <source>
        <dbReference type="PROSITE-ProRule" id="PRU00047"/>
    </source>
</evidence>
<dbReference type="PROSITE" id="PS50102">
    <property type="entry name" value="RRM"/>
    <property type="match status" value="1"/>
</dbReference>
<feature type="compositionally biased region" description="Basic and acidic residues" evidence="3">
    <location>
        <begin position="117"/>
        <end position="147"/>
    </location>
</feature>
<dbReference type="STRING" id="857967.G0QPC8"/>
<accession>G0QPC8</accession>
<keyword evidence="1" id="KW-0862">Zinc</keyword>
<dbReference type="GO" id="GO:0003723">
    <property type="term" value="F:RNA binding"/>
    <property type="evidence" value="ECO:0007669"/>
    <property type="project" value="UniProtKB-UniRule"/>
</dbReference>
<dbReference type="PANTHER" id="PTHR48034">
    <property type="entry name" value="TRANSFORMER-2 SEX-DETERMINING PROTEIN-RELATED"/>
    <property type="match status" value="1"/>
</dbReference>
<sequence length="243" mass="29558">MSHSNSRNKEKEKDKDKDEKKNCKLFIGNLSKDADKRDLENIFKKYGTVKEIKIKATGSNHYGFIEFQDHRDAKDALDDCNNMEFKGKQIRLEFGHGGKRRRENCFNCGYSNHATKDCTRSRRDSYDRHRHGSYRDRRDYKQRSRSNDRRRRSSRSGSYRRRRNSKSLERYKRRHSRSESKNYRRTRNSRSYEKISKYRNRSQDRKRYSKSLDRKSRSKSNDRQDTRKIRKIAANFLEKEKQQ</sequence>
<dbReference type="AlphaFoldDB" id="G0QPC8"/>
<dbReference type="OrthoDB" id="432413at2759"/>
<protein>
    <submittedName>
        <fullName evidence="6">Splicing arginine serine-rich 4, putative</fullName>
    </submittedName>
</protein>
<name>G0QPC8_ICHMU</name>
<keyword evidence="1" id="KW-0863">Zinc-finger</keyword>
<evidence type="ECO:0000259" key="4">
    <source>
        <dbReference type="PROSITE" id="PS50102"/>
    </source>
</evidence>
<dbReference type="Pfam" id="PF00076">
    <property type="entry name" value="RRM_1"/>
    <property type="match status" value="1"/>
</dbReference>
<dbReference type="GO" id="GO:0008270">
    <property type="term" value="F:zinc ion binding"/>
    <property type="evidence" value="ECO:0007669"/>
    <property type="project" value="UniProtKB-KW"/>
</dbReference>
<dbReference type="EMBL" id="GL983544">
    <property type="protein sequence ID" value="EGR32928.1"/>
    <property type="molecule type" value="Genomic_DNA"/>
</dbReference>
<feature type="compositionally biased region" description="Basic residues" evidence="3">
    <location>
        <begin position="148"/>
        <end position="176"/>
    </location>
</feature>
<dbReference type="RefSeq" id="XP_004036914.1">
    <property type="nucleotide sequence ID" value="XM_004036866.1"/>
</dbReference>
<evidence type="ECO:0000259" key="5">
    <source>
        <dbReference type="PROSITE" id="PS50158"/>
    </source>
</evidence>
<dbReference type="InterPro" id="IPR035979">
    <property type="entry name" value="RBD_domain_sf"/>
</dbReference>
<dbReference type="SUPFAM" id="SSF54928">
    <property type="entry name" value="RNA-binding domain, RBD"/>
    <property type="match status" value="1"/>
</dbReference>
<dbReference type="SMART" id="SM00360">
    <property type="entry name" value="RRM"/>
    <property type="match status" value="1"/>
</dbReference>
<feature type="compositionally biased region" description="Basic and acidic residues" evidence="3">
    <location>
        <begin position="190"/>
        <end position="227"/>
    </location>
</feature>
<feature type="region of interest" description="Disordered" evidence="3">
    <location>
        <begin position="117"/>
        <end position="228"/>
    </location>
</feature>
<gene>
    <name evidence="6" type="ORF">IMG5_066570</name>
</gene>
<keyword evidence="1" id="KW-0479">Metal-binding</keyword>
<evidence type="ECO:0000313" key="7">
    <source>
        <dbReference type="Proteomes" id="UP000008983"/>
    </source>
</evidence>
<feature type="domain" description="CCHC-type" evidence="5">
    <location>
        <begin position="105"/>
        <end position="120"/>
    </location>
</feature>
<evidence type="ECO:0000256" key="2">
    <source>
        <dbReference type="PROSITE-ProRule" id="PRU00176"/>
    </source>
</evidence>
<proteinExistence type="predicted"/>
<dbReference type="Gene3D" id="3.30.70.330">
    <property type="match status" value="1"/>
</dbReference>
<dbReference type="InterPro" id="IPR000504">
    <property type="entry name" value="RRM_dom"/>
</dbReference>
<evidence type="ECO:0000256" key="3">
    <source>
        <dbReference type="SAM" id="MobiDB-lite"/>
    </source>
</evidence>
<dbReference type="PROSITE" id="PS50158">
    <property type="entry name" value="ZF_CCHC"/>
    <property type="match status" value="1"/>
</dbReference>
<keyword evidence="2" id="KW-0694">RNA-binding</keyword>